<dbReference type="Pfam" id="PF13516">
    <property type="entry name" value="LRR_6"/>
    <property type="match status" value="8"/>
</dbReference>
<gene>
    <name evidence="2" type="primary">LRRC34</name>
</gene>
<dbReference type="SUPFAM" id="SSF52047">
    <property type="entry name" value="RNI-like"/>
    <property type="match status" value="1"/>
</dbReference>
<keyword evidence="3" id="KW-1185">Reference proteome</keyword>
<dbReference type="GeneTree" id="ENSGT00940000156456"/>
<proteinExistence type="predicted"/>
<dbReference type="OrthoDB" id="272549at2759"/>
<dbReference type="InterPro" id="IPR001611">
    <property type="entry name" value="Leu-rich_rpt"/>
</dbReference>
<evidence type="ECO:0000313" key="3">
    <source>
        <dbReference type="Proteomes" id="UP000694569"/>
    </source>
</evidence>
<reference evidence="2" key="1">
    <citation type="submission" date="2025-08" db="UniProtKB">
        <authorList>
            <consortium name="Ensembl"/>
        </authorList>
    </citation>
    <scope>IDENTIFICATION</scope>
</reference>
<dbReference type="Ensembl" id="ENSLLET00000028804.1">
    <property type="protein sequence ID" value="ENSLLEP00000027721.1"/>
    <property type="gene ID" value="ENSLLEG00000017594.1"/>
</dbReference>
<dbReference type="PANTHER" id="PTHR24111">
    <property type="entry name" value="LEUCINE-RICH REPEAT-CONTAINING PROTEIN 34"/>
    <property type="match status" value="1"/>
</dbReference>
<accession>A0A8C5WCD2</accession>
<dbReference type="InterPro" id="IPR052201">
    <property type="entry name" value="LRR-containing_regulator"/>
</dbReference>
<dbReference type="PANTHER" id="PTHR24111:SF4">
    <property type="entry name" value="LEUCINE-RICH REPEAT-CONTAINING PROTEIN 34"/>
    <property type="match status" value="1"/>
</dbReference>
<dbReference type="InterPro" id="IPR032675">
    <property type="entry name" value="LRR_dom_sf"/>
</dbReference>
<dbReference type="AlphaFoldDB" id="A0A8C5WCD2"/>
<evidence type="ECO:0000256" key="1">
    <source>
        <dbReference type="ARBA" id="ARBA00022737"/>
    </source>
</evidence>
<keyword evidence="1" id="KW-0677">Repeat</keyword>
<sequence>MCRLIHCCVHGNAQPTPHILREQQAQCLQQHTGSAPLNTAIYNSGAACITAMSENLTQHYVDACQDLNQPVNSFIAEMLSQAEHLQPQNSTLKICGNNRLVNVKRVTDENVLALCRVLDKNGFIRDLDLKYNNITDNGAMHIANFLKVNSSLLSLNLMGNDIGTSGAEHISKALFDNESLKSLRMTGNKIGNKGGMFFASMLQINSTLEDLDLGDCDLGIESLIAFSTVLLQNKSIKAINLNRPLLYALQEDTTIHISKMLKVNSTLQEIHLSKHEMTDFGIERLCEAMHENVTLKYLDISCNKITRDGVKCLAKLLKANTALEIVDLTSNRMEDDGAMYLAEAIGLYNRSLKALSIVSNNITGKGLKALAASLKANDCLMYIYIWGNKLDENACMAFADLLYTSRLAPSSTDVQPYIVDGRVHLAELSHGLRTHYYWTPSYGSADNKACNSTIEVLNNLDDNDTNN</sequence>
<dbReference type="SMART" id="SM00368">
    <property type="entry name" value="LRR_RI"/>
    <property type="match status" value="9"/>
</dbReference>
<reference evidence="2" key="2">
    <citation type="submission" date="2025-09" db="UniProtKB">
        <authorList>
            <consortium name="Ensembl"/>
        </authorList>
    </citation>
    <scope>IDENTIFICATION</scope>
</reference>
<dbReference type="Proteomes" id="UP000694569">
    <property type="component" value="Unplaced"/>
</dbReference>
<evidence type="ECO:0000313" key="2">
    <source>
        <dbReference type="Ensembl" id="ENSLLEP00000027721.1"/>
    </source>
</evidence>
<protein>
    <submittedName>
        <fullName evidence="2">Leucine rich repeat containing 34</fullName>
    </submittedName>
</protein>
<dbReference type="Gene3D" id="3.80.10.10">
    <property type="entry name" value="Ribonuclease Inhibitor"/>
    <property type="match status" value="4"/>
</dbReference>
<name>A0A8C5WCD2_9ANUR</name>
<organism evidence="2 3">
    <name type="scientific">Leptobrachium leishanense</name>
    <name type="common">Leishan spiny toad</name>
    <dbReference type="NCBI Taxonomy" id="445787"/>
    <lineage>
        <taxon>Eukaryota</taxon>
        <taxon>Metazoa</taxon>
        <taxon>Chordata</taxon>
        <taxon>Craniata</taxon>
        <taxon>Vertebrata</taxon>
        <taxon>Euteleostomi</taxon>
        <taxon>Amphibia</taxon>
        <taxon>Batrachia</taxon>
        <taxon>Anura</taxon>
        <taxon>Pelobatoidea</taxon>
        <taxon>Megophryidae</taxon>
        <taxon>Leptobrachium</taxon>
    </lineage>
</organism>